<protein>
    <recommendedName>
        <fullName evidence="2">Peptidase C39-like domain-containing protein</fullName>
    </recommendedName>
</protein>
<dbReference type="Proteomes" id="UP000286288">
    <property type="component" value="Unassembled WGS sequence"/>
</dbReference>
<dbReference type="Pfam" id="PF13529">
    <property type="entry name" value="Peptidase_C39_2"/>
    <property type="match status" value="1"/>
</dbReference>
<sequence length="237" mass="26646">MRSHTGISKTRRKDGKKRKSLALLLFLIGGIFVIHYVIDQVRDAAFDQTALVSKEFTHQANQAIQQAMADTQQVPLIVQADQRWGNDTYGYGETQNTFAANGCAIASLAMIDSFWTDRPPNPDKLLEWAGDQFYLPKQGTSWQIFPQFAEAFGYQFADLGDSFEAAYEKMTQGIPVVVSVQAGTFTTSGHIMVLALNKEGTIQVFDPNDSPEKAHYEKSYPNDVFQAEGIHYWSFWL</sequence>
<proteinExistence type="predicted"/>
<keyword evidence="1" id="KW-0472">Membrane</keyword>
<keyword evidence="1" id="KW-1133">Transmembrane helix</keyword>
<dbReference type="InterPro" id="IPR039564">
    <property type="entry name" value="Peptidase_C39-like"/>
</dbReference>
<dbReference type="Gene3D" id="3.90.70.10">
    <property type="entry name" value="Cysteine proteinases"/>
    <property type="match status" value="1"/>
</dbReference>
<organism evidence="3 4">
    <name type="scientific">Enterococcus casseliflavus</name>
    <name type="common">Enterococcus flavescens</name>
    <dbReference type="NCBI Taxonomy" id="37734"/>
    <lineage>
        <taxon>Bacteria</taxon>
        <taxon>Bacillati</taxon>
        <taxon>Bacillota</taxon>
        <taxon>Bacilli</taxon>
        <taxon>Lactobacillales</taxon>
        <taxon>Enterococcaceae</taxon>
        <taxon>Enterococcus</taxon>
    </lineage>
</organism>
<evidence type="ECO:0000256" key="1">
    <source>
        <dbReference type="SAM" id="Phobius"/>
    </source>
</evidence>
<comment type="caution">
    <text evidence="3">The sequence shown here is derived from an EMBL/GenBank/DDBJ whole genome shotgun (WGS) entry which is preliminary data.</text>
</comment>
<feature type="transmembrane region" description="Helical" evidence="1">
    <location>
        <begin position="21"/>
        <end position="38"/>
    </location>
</feature>
<gene>
    <name evidence="3" type="ORF">DW084_12195</name>
</gene>
<reference evidence="3 4" key="1">
    <citation type="submission" date="2018-08" db="EMBL/GenBank/DDBJ databases">
        <title>A genome reference for cultivated species of the human gut microbiota.</title>
        <authorList>
            <person name="Zou Y."/>
            <person name="Xue W."/>
            <person name="Luo G."/>
        </authorList>
    </citation>
    <scope>NUCLEOTIDE SEQUENCE [LARGE SCALE GENOMIC DNA]</scope>
    <source>
        <strain evidence="3 4">AF48-16</strain>
    </source>
</reference>
<keyword evidence="1" id="KW-0812">Transmembrane</keyword>
<dbReference type="AlphaFoldDB" id="A0A415EQR8"/>
<dbReference type="EMBL" id="QRMZ01000016">
    <property type="protein sequence ID" value="RHK05693.1"/>
    <property type="molecule type" value="Genomic_DNA"/>
</dbReference>
<feature type="domain" description="Peptidase C39-like" evidence="2">
    <location>
        <begin position="73"/>
        <end position="208"/>
    </location>
</feature>
<evidence type="ECO:0000259" key="2">
    <source>
        <dbReference type="Pfam" id="PF13529"/>
    </source>
</evidence>
<evidence type="ECO:0000313" key="3">
    <source>
        <dbReference type="EMBL" id="RHK05693.1"/>
    </source>
</evidence>
<name>A0A415EQR8_ENTCA</name>
<evidence type="ECO:0000313" key="4">
    <source>
        <dbReference type="Proteomes" id="UP000286288"/>
    </source>
</evidence>
<accession>A0A415EQR8</accession>